<dbReference type="AlphaFoldDB" id="A0A2K3MLK9"/>
<organism evidence="1 2">
    <name type="scientific">Trifolium pratense</name>
    <name type="common">Red clover</name>
    <dbReference type="NCBI Taxonomy" id="57577"/>
    <lineage>
        <taxon>Eukaryota</taxon>
        <taxon>Viridiplantae</taxon>
        <taxon>Streptophyta</taxon>
        <taxon>Embryophyta</taxon>
        <taxon>Tracheophyta</taxon>
        <taxon>Spermatophyta</taxon>
        <taxon>Magnoliopsida</taxon>
        <taxon>eudicotyledons</taxon>
        <taxon>Gunneridae</taxon>
        <taxon>Pentapetalae</taxon>
        <taxon>rosids</taxon>
        <taxon>fabids</taxon>
        <taxon>Fabales</taxon>
        <taxon>Fabaceae</taxon>
        <taxon>Papilionoideae</taxon>
        <taxon>50 kb inversion clade</taxon>
        <taxon>NPAAA clade</taxon>
        <taxon>Hologalegina</taxon>
        <taxon>IRL clade</taxon>
        <taxon>Trifolieae</taxon>
        <taxon>Trifolium</taxon>
    </lineage>
</organism>
<proteinExistence type="predicted"/>
<accession>A0A2K3MLK9</accession>
<evidence type="ECO:0000313" key="1">
    <source>
        <dbReference type="EMBL" id="PNX91697.1"/>
    </source>
</evidence>
<protein>
    <submittedName>
        <fullName evidence="1">Uncharacterized protein</fullName>
    </submittedName>
</protein>
<reference evidence="1 2" key="2">
    <citation type="journal article" date="2017" name="Front. Plant Sci.">
        <title>Gene Classification and Mining of Molecular Markers Useful in Red Clover (Trifolium pratense) Breeding.</title>
        <authorList>
            <person name="Istvanek J."/>
            <person name="Dluhosova J."/>
            <person name="Dluhos P."/>
            <person name="Patkova L."/>
            <person name="Nedelnik J."/>
            <person name="Repkova J."/>
        </authorList>
    </citation>
    <scope>NUCLEOTIDE SEQUENCE [LARGE SCALE GENOMIC DNA]</scope>
    <source>
        <strain evidence="2">cv. Tatra</strain>
        <tissue evidence="1">Young leaves</tissue>
    </source>
</reference>
<sequence length="110" mass="12586">KLYVLDEPLHEEAPPVGAPRAKRDAYSKHFNDVVEVSCIMLATMTVELQKQHENMVAFNMIEHLKTLYQEQARHERFDVSKALFQTKEGSPVGPHVLKVIGYVENLERLG</sequence>
<feature type="non-terminal residue" evidence="1">
    <location>
        <position position="1"/>
    </location>
</feature>
<gene>
    <name evidence="1" type="ORF">L195_g047830</name>
</gene>
<dbReference type="EMBL" id="ASHM01067119">
    <property type="protein sequence ID" value="PNX91697.1"/>
    <property type="molecule type" value="Genomic_DNA"/>
</dbReference>
<reference evidence="1 2" key="1">
    <citation type="journal article" date="2014" name="Am. J. Bot.">
        <title>Genome assembly and annotation for red clover (Trifolium pratense; Fabaceae).</title>
        <authorList>
            <person name="Istvanek J."/>
            <person name="Jaros M."/>
            <person name="Krenek A."/>
            <person name="Repkova J."/>
        </authorList>
    </citation>
    <scope>NUCLEOTIDE SEQUENCE [LARGE SCALE GENOMIC DNA]</scope>
    <source>
        <strain evidence="2">cv. Tatra</strain>
        <tissue evidence="1">Young leaves</tissue>
    </source>
</reference>
<evidence type="ECO:0000313" key="2">
    <source>
        <dbReference type="Proteomes" id="UP000236291"/>
    </source>
</evidence>
<name>A0A2K3MLK9_TRIPR</name>
<dbReference type="Proteomes" id="UP000236291">
    <property type="component" value="Unassembled WGS sequence"/>
</dbReference>
<comment type="caution">
    <text evidence="1">The sequence shown here is derived from an EMBL/GenBank/DDBJ whole genome shotgun (WGS) entry which is preliminary data.</text>
</comment>